<dbReference type="PANTHER" id="PTHR10381:SF70">
    <property type="entry name" value="ATP-DEPENDENT CLP PROTEASE PROTEOLYTIC SUBUNIT"/>
    <property type="match status" value="1"/>
</dbReference>
<feature type="compositionally biased region" description="Pro residues" evidence="7">
    <location>
        <begin position="257"/>
        <end position="272"/>
    </location>
</feature>
<accession>A0ABS5Q9Z1</accession>
<dbReference type="InterPro" id="IPR023562">
    <property type="entry name" value="ClpP/TepA"/>
</dbReference>
<evidence type="ECO:0000256" key="1">
    <source>
        <dbReference type="ARBA" id="ARBA00007039"/>
    </source>
</evidence>
<dbReference type="Pfam" id="PF00574">
    <property type="entry name" value="CLP_protease"/>
    <property type="match status" value="1"/>
</dbReference>
<feature type="compositionally biased region" description="Low complexity" evidence="7">
    <location>
        <begin position="230"/>
        <end position="248"/>
    </location>
</feature>
<evidence type="ECO:0000256" key="7">
    <source>
        <dbReference type="SAM" id="MobiDB-lite"/>
    </source>
</evidence>
<dbReference type="GO" id="GO:0008233">
    <property type="term" value="F:peptidase activity"/>
    <property type="evidence" value="ECO:0007669"/>
    <property type="project" value="UniProtKB-KW"/>
</dbReference>
<protein>
    <recommendedName>
        <fullName evidence="6">ATP-dependent Clp protease proteolytic subunit</fullName>
    </recommendedName>
</protein>
<sequence length="694" mass="72557">MPEALAAALAAADALARDLPITERTGRLSVRAAAQGPAEIGIYGEIGWEVTARDVRDALKPLAGRDLLVRVNSPGGSAFDGFAIYNMLARHEGRKTVQIEALAASAASYIAMAGDVIEMPAASFLMIHNSGVLAMGDRNTLAETIAILERLDAAMRDIYAARTGLAADAIAAMMDAETWMTAEEAVEHGFATAILPPAAAPQAHALTARAKAVLSGFRAAPAAAVALSTSSTPPAAPAQQQEASMPEAKVTQAGGTPPAPSPNPVAAPPLSAPPKASLTDLQGIVARSNGRLSSDFIVAQLAAGATMDTARDAAIEAVASAPRPATHITITSDERETVRAGMQAALAFRAGDRKVDLRAGPGRPYAHMSLREMARAAVQSVGGKPDGLSPLEIAGAALGLPGFMASAGMHTTSDFPLILGNTARKVLLDAYIGASSEWRTIARPTSHSDFKATSYLRLSEGPALLEVPEHAEFKYGSMSEKGESLYLKTWGRIIAITRQAIINDDLSAFTRLPTLYGRSAADLVSNLVWAVLTANPTMGDGVALFHASHGNLAASGSAITEASLAAAITAMRKQKGVTDNPIVITPKYLVVSPDKEFEAKKLLATTFNLPDGTANIVGQGLTLVVTPWLTGNAWYLSVDPNAFETIFVPFLNGNEEPRIEERVGFEVDGLEIKAALDVNAAPIDWRGLYKNPGA</sequence>
<dbReference type="Pfam" id="PF25209">
    <property type="entry name" value="Phage_capsid_4"/>
    <property type="match status" value="1"/>
</dbReference>
<dbReference type="InterPro" id="IPR029045">
    <property type="entry name" value="ClpP/crotonase-like_dom_sf"/>
</dbReference>
<dbReference type="EMBL" id="JAHCDA010000001">
    <property type="protein sequence ID" value="MBS7810529.1"/>
    <property type="molecule type" value="Genomic_DNA"/>
</dbReference>
<keyword evidence="3 8" id="KW-0645">Protease</keyword>
<dbReference type="GO" id="GO:0006508">
    <property type="term" value="P:proteolysis"/>
    <property type="evidence" value="ECO:0007669"/>
    <property type="project" value="UniProtKB-KW"/>
</dbReference>
<dbReference type="PANTHER" id="PTHR10381">
    <property type="entry name" value="ATP-DEPENDENT CLP PROTEASE PROTEOLYTIC SUBUNIT"/>
    <property type="match status" value="1"/>
</dbReference>
<name>A0ABS5Q9Z1_9PROT</name>
<dbReference type="CDD" id="cd07016">
    <property type="entry name" value="S14_ClpP_1"/>
    <property type="match status" value="1"/>
</dbReference>
<dbReference type="Gene3D" id="3.90.226.10">
    <property type="entry name" value="2-enoyl-CoA Hydratase, Chain A, domain 1"/>
    <property type="match status" value="1"/>
</dbReference>
<evidence type="ECO:0000313" key="9">
    <source>
        <dbReference type="Proteomes" id="UP000766336"/>
    </source>
</evidence>
<dbReference type="SUPFAM" id="SSF52096">
    <property type="entry name" value="ClpP/crotonase"/>
    <property type="match status" value="1"/>
</dbReference>
<gene>
    <name evidence="8" type="ORF">KHU32_06245</name>
</gene>
<dbReference type="Proteomes" id="UP000766336">
    <property type="component" value="Unassembled WGS sequence"/>
</dbReference>
<dbReference type="PRINTS" id="PR00127">
    <property type="entry name" value="CLPPROTEASEP"/>
</dbReference>
<keyword evidence="5" id="KW-0720">Serine protease</keyword>
<dbReference type="NCBIfam" id="NF045542">
    <property type="entry name" value="Clp_rel_HeadMat"/>
    <property type="match status" value="1"/>
</dbReference>
<dbReference type="RefSeq" id="WP_213669142.1">
    <property type="nucleotide sequence ID" value="NZ_JAHCDA010000001.1"/>
</dbReference>
<comment type="similarity">
    <text evidence="1 6">Belongs to the peptidase S14 family.</text>
</comment>
<evidence type="ECO:0000256" key="4">
    <source>
        <dbReference type="ARBA" id="ARBA00022801"/>
    </source>
</evidence>
<keyword evidence="2" id="KW-0963">Cytoplasm</keyword>
<comment type="caution">
    <text evidence="8">The sequence shown here is derived from an EMBL/GenBank/DDBJ whole genome shotgun (WGS) entry which is preliminary data.</text>
</comment>
<feature type="region of interest" description="Disordered" evidence="7">
    <location>
        <begin position="230"/>
        <end position="274"/>
    </location>
</feature>
<evidence type="ECO:0000313" key="8">
    <source>
        <dbReference type="EMBL" id="MBS7810529.1"/>
    </source>
</evidence>
<dbReference type="InterPro" id="IPR001907">
    <property type="entry name" value="ClpP"/>
</dbReference>
<evidence type="ECO:0000256" key="5">
    <source>
        <dbReference type="ARBA" id="ARBA00022825"/>
    </source>
</evidence>
<keyword evidence="9" id="KW-1185">Reference proteome</keyword>
<reference evidence="8 9" key="1">
    <citation type="submission" date="2021-05" db="EMBL/GenBank/DDBJ databases">
        <title>Roseococcus sp. XZZS9, whole genome shotgun sequencing project.</title>
        <authorList>
            <person name="Zhao G."/>
            <person name="Shen L."/>
        </authorList>
    </citation>
    <scope>NUCLEOTIDE SEQUENCE [LARGE SCALE GENOMIC DNA]</scope>
    <source>
        <strain evidence="8 9">XZZS9</strain>
    </source>
</reference>
<keyword evidence="4" id="KW-0378">Hydrolase</keyword>
<dbReference type="NCBIfam" id="NF045540">
    <property type="entry name" value="scaf_prot_MCP1"/>
    <property type="match status" value="1"/>
</dbReference>
<evidence type="ECO:0000256" key="3">
    <source>
        <dbReference type="ARBA" id="ARBA00022670"/>
    </source>
</evidence>
<proteinExistence type="inferred from homology"/>
<evidence type="ECO:0000256" key="2">
    <source>
        <dbReference type="ARBA" id="ARBA00022490"/>
    </source>
</evidence>
<organism evidence="8 9">
    <name type="scientific">Roseococcus pinisoli</name>
    <dbReference type="NCBI Taxonomy" id="2835040"/>
    <lineage>
        <taxon>Bacteria</taxon>
        <taxon>Pseudomonadati</taxon>
        <taxon>Pseudomonadota</taxon>
        <taxon>Alphaproteobacteria</taxon>
        <taxon>Acetobacterales</taxon>
        <taxon>Roseomonadaceae</taxon>
        <taxon>Roseococcus</taxon>
    </lineage>
</organism>
<evidence type="ECO:0000256" key="6">
    <source>
        <dbReference type="RuleBase" id="RU003567"/>
    </source>
</evidence>